<dbReference type="RefSeq" id="WP_115981484.1">
    <property type="nucleotide sequence ID" value="NZ_CAJXNW010000018.1"/>
</dbReference>
<keyword evidence="1" id="KW-0813">Transport</keyword>
<dbReference type="CDD" id="cd02947">
    <property type="entry name" value="TRX_family"/>
    <property type="match status" value="1"/>
</dbReference>
<dbReference type="InterPro" id="IPR013766">
    <property type="entry name" value="Thioredoxin_domain"/>
</dbReference>
<keyword evidence="4" id="KW-0676">Redox-active center</keyword>
<keyword evidence="3" id="KW-1015">Disulfide bond</keyword>
<reference evidence="6 7" key="1">
    <citation type="journal article" date="2017" name="Int. J. Syst. Evol. Microbiol.">
        <title>Rhodosalinus sediminis gen. nov., sp. nov., isolated from marine saltern.</title>
        <authorList>
            <person name="Guo L.Y."/>
            <person name="Ling S.K."/>
            <person name="Li C.M."/>
            <person name="Chen G.J."/>
            <person name="Du Z.J."/>
        </authorList>
    </citation>
    <scope>NUCLEOTIDE SEQUENCE [LARGE SCALE GENOMIC DNA]</scope>
    <source>
        <strain evidence="6 7">WDN1C137</strain>
    </source>
</reference>
<evidence type="ECO:0000256" key="3">
    <source>
        <dbReference type="ARBA" id="ARBA00023157"/>
    </source>
</evidence>
<evidence type="ECO:0000313" key="7">
    <source>
        <dbReference type="Proteomes" id="UP000257131"/>
    </source>
</evidence>
<organism evidence="6 7">
    <name type="scientific">Rhodosalinus sediminis</name>
    <dbReference type="NCBI Taxonomy" id="1940533"/>
    <lineage>
        <taxon>Bacteria</taxon>
        <taxon>Pseudomonadati</taxon>
        <taxon>Pseudomonadota</taxon>
        <taxon>Alphaproteobacteria</taxon>
        <taxon>Rhodobacterales</taxon>
        <taxon>Paracoccaceae</taxon>
        <taxon>Rhodosalinus</taxon>
    </lineage>
</organism>
<dbReference type="PRINTS" id="PR00421">
    <property type="entry name" value="THIOREDOXIN"/>
</dbReference>
<evidence type="ECO:0000256" key="4">
    <source>
        <dbReference type="ARBA" id="ARBA00023284"/>
    </source>
</evidence>
<name>A0A3D9BMT8_9RHOB</name>
<keyword evidence="2" id="KW-0249">Electron transport</keyword>
<dbReference type="AlphaFoldDB" id="A0A3D9BMT8"/>
<dbReference type="Gene3D" id="2.30.30.380">
    <property type="entry name" value="Zn-finger domain of Sec23/24"/>
    <property type="match status" value="1"/>
</dbReference>
<evidence type="ECO:0000259" key="5">
    <source>
        <dbReference type="PROSITE" id="PS51352"/>
    </source>
</evidence>
<gene>
    <name evidence="6" type="ORF">DRV84_13175</name>
</gene>
<dbReference type="PANTHER" id="PTHR45663">
    <property type="entry name" value="GEO12009P1"/>
    <property type="match status" value="1"/>
</dbReference>
<dbReference type="OrthoDB" id="9790390at2"/>
<comment type="caution">
    <text evidence="6">The sequence shown here is derived from an EMBL/GenBank/DDBJ whole genome shotgun (WGS) entry which is preliminary data.</text>
</comment>
<keyword evidence="7" id="KW-1185">Reference proteome</keyword>
<protein>
    <submittedName>
        <fullName evidence="6">Thiol reductase thioredoxin</fullName>
    </submittedName>
</protein>
<dbReference type="InterPro" id="IPR036249">
    <property type="entry name" value="Thioredoxin-like_sf"/>
</dbReference>
<dbReference type="EMBL" id="QOHR01000024">
    <property type="protein sequence ID" value="REC54855.1"/>
    <property type="molecule type" value="Genomic_DNA"/>
</dbReference>
<dbReference type="Gene3D" id="3.40.30.10">
    <property type="entry name" value="Glutaredoxin"/>
    <property type="match status" value="1"/>
</dbReference>
<dbReference type="GO" id="GO:0005829">
    <property type="term" value="C:cytosol"/>
    <property type="evidence" value="ECO:0007669"/>
    <property type="project" value="TreeGrafter"/>
</dbReference>
<dbReference type="Pfam" id="PF21352">
    <property type="entry name" value="Zn_ribbon_Thio2"/>
    <property type="match status" value="1"/>
</dbReference>
<dbReference type="GO" id="GO:0015035">
    <property type="term" value="F:protein-disulfide reductase activity"/>
    <property type="evidence" value="ECO:0007669"/>
    <property type="project" value="TreeGrafter"/>
</dbReference>
<dbReference type="Pfam" id="PF00085">
    <property type="entry name" value="Thioredoxin"/>
    <property type="match status" value="1"/>
</dbReference>
<dbReference type="InterPro" id="IPR049299">
    <property type="entry name" value="Thio2_N"/>
</dbReference>
<dbReference type="SUPFAM" id="SSF52833">
    <property type="entry name" value="Thioredoxin-like"/>
    <property type="match status" value="1"/>
</dbReference>
<dbReference type="PROSITE" id="PS51352">
    <property type="entry name" value="THIOREDOXIN_2"/>
    <property type="match status" value="1"/>
</dbReference>
<dbReference type="InterPro" id="IPR017937">
    <property type="entry name" value="Thioredoxin_CS"/>
</dbReference>
<dbReference type="GO" id="GO:0045454">
    <property type="term" value="P:cell redox homeostasis"/>
    <property type="evidence" value="ECO:0007669"/>
    <property type="project" value="TreeGrafter"/>
</dbReference>
<evidence type="ECO:0000256" key="2">
    <source>
        <dbReference type="ARBA" id="ARBA00022982"/>
    </source>
</evidence>
<dbReference type="PANTHER" id="PTHR45663:SF11">
    <property type="entry name" value="GEO12009P1"/>
    <property type="match status" value="1"/>
</dbReference>
<feature type="domain" description="Thioredoxin" evidence="5">
    <location>
        <begin position="30"/>
        <end position="144"/>
    </location>
</feature>
<evidence type="ECO:0000256" key="1">
    <source>
        <dbReference type="ARBA" id="ARBA00022448"/>
    </source>
</evidence>
<dbReference type="PROSITE" id="PS00194">
    <property type="entry name" value="THIOREDOXIN_1"/>
    <property type="match status" value="1"/>
</dbReference>
<proteinExistence type="predicted"/>
<sequence>MSAAKKITCLDCGQVNRVPAERLGARPKCGTCGAALLPAKPVEVDAKTLAKAARTDEVPLVADFWAPWCGPCRMMAPEYDKAARALAGRARLVKLNTQDFPDAGAKHGIRGIPTMVAWSGGRERARQSGAMRAGDIESWAARLG</sequence>
<evidence type="ECO:0000313" key="6">
    <source>
        <dbReference type="EMBL" id="REC54855.1"/>
    </source>
</evidence>
<dbReference type="Proteomes" id="UP000257131">
    <property type="component" value="Unassembled WGS sequence"/>
</dbReference>
<accession>A0A3D9BMT8</accession>